<evidence type="ECO:0000256" key="1">
    <source>
        <dbReference type="SAM" id="MobiDB-lite"/>
    </source>
</evidence>
<feature type="compositionally biased region" description="Basic residues" evidence="1">
    <location>
        <begin position="229"/>
        <end position="240"/>
    </location>
</feature>
<evidence type="ECO:0000313" key="2">
    <source>
        <dbReference type="EMBL" id="KAL1523231.1"/>
    </source>
</evidence>
<comment type="caution">
    <text evidence="2">The sequence shown here is derived from an EMBL/GenBank/DDBJ whole genome shotgun (WGS) entry which is preliminary data.</text>
</comment>
<accession>A0AB34JRB8</accession>
<feature type="compositionally biased region" description="Polar residues" evidence="1">
    <location>
        <begin position="209"/>
        <end position="220"/>
    </location>
</feature>
<reference evidence="2 3" key="1">
    <citation type="journal article" date="2024" name="Science">
        <title>Giant polyketide synthase enzymes in the biosynthesis of giant marine polyether toxins.</title>
        <authorList>
            <person name="Fallon T.R."/>
            <person name="Shende V.V."/>
            <person name="Wierzbicki I.H."/>
            <person name="Pendleton A.L."/>
            <person name="Watervoot N.F."/>
            <person name="Auber R.P."/>
            <person name="Gonzalez D.J."/>
            <person name="Wisecaver J.H."/>
            <person name="Moore B.S."/>
        </authorList>
    </citation>
    <scope>NUCLEOTIDE SEQUENCE [LARGE SCALE GENOMIC DNA]</scope>
    <source>
        <strain evidence="2 3">12B1</strain>
    </source>
</reference>
<sequence>MIHAATDKIFWGRREAMAVAAGLYPAIGPVFETSSADPLRRRIDVQLLLNAALSLPHAAWSTRRSERQHYNKVAMLPFPMLAGVKASRSPRETTIENLRAVLEVVGRWIDPTHTASGLRVVPGLRAGSIDREIGVFVAERDFLIWVLSNNISLCDLGADTTALLYKGEKHPRQSLSCPSEKPDHRGIRNPSRSQGPHEGLHPAFKQPYVLNNNTQYNGQSEVGVPEPRRTRHSRTHSLNR</sequence>
<keyword evidence="3" id="KW-1185">Reference proteome</keyword>
<protein>
    <submittedName>
        <fullName evidence="2">Uncharacterized protein</fullName>
    </submittedName>
</protein>
<proteinExistence type="predicted"/>
<dbReference type="EMBL" id="JBGBPQ010000006">
    <property type="protein sequence ID" value="KAL1523231.1"/>
    <property type="molecule type" value="Genomic_DNA"/>
</dbReference>
<name>A0AB34JRB8_PRYPA</name>
<feature type="region of interest" description="Disordered" evidence="1">
    <location>
        <begin position="169"/>
        <end position="240"/>
    </location>
</feature>
<dbReference type="Proteomes" id="UP001515480">
    <property type="component" value="Unassembled WGS sequence"/>
</dbReference>
<evidence type="ECO:0000313" key="3">
    <source>
        <dbReference type="Proteomes" id="UP001515480"/>
    </source>
</evidence>
<organism evidence="2 3">
    <name type="scientific">Prymnesium parvum</name>
    <name type="common">Toxic golden alga</name>
    <dbReference type="NCBI Taxonomy" id="97485"/>
    <lineage>
        <taxon>Eukaryota</taxon>
        <taxon>Haptista</taxon>
        <taxon>Haptophyta</taxon>
        <taxon>Prymnesiophyceae</taxon>
        <taxon>Prymnesiales</taxon>
        <taxon>Prymnesiaceae</taxon>
        <taxon>Prymnesium</taxon>
    </lineage>
</organism>
<dbReference type="AlphaFoldDB" id="A0AB34JRB8"/>
<gene>
    <name evidence="2" type="ORF">AB1Y20_018182</name>
</gene>